<evidence type="ECO:0000313" key="3">
    <source>
        <dbReference type="Proteomes" id="UP000596742"/>
    </source>
</evidence>
<comment type="caution">
    <text evidence="2">The sequence shown here is derived from an EMBL/GenBank/DDBJ whole genome shotgun (WGS) entry which is preliminary data.</text>
</comment>
<dbReference type="AlphaFoldDB" id="A0A8B6DMK9"/>
<dbReference type="Proteomes" id="UP000596742">
    <property type="component" value="Unassembled WGS sequence"/>
</dbReference>
<sequence>MMFTLSANTLVMSIVSISMIVQGADPQDCITPKVTSCIKSYTNAIAAAGGDKNKICSAANTSLDCLTKVGTDCKVDPSSLSQAIAAAKQALSQYDCGSGNGAGSPVFNLVTMMSALTFYKLF</sequence>
<gene>
    <name evidence="2" type="ORF">MGAL_10B002075</name>
</gene>
<proteinExistence type="predicted"/>
<organism evidence="2 3">
    <name type="scientific">Mytilus galloprovincialis</name>
    <name type="common">Mediterranean mussel</name>
    <dbReference type="NCBI Taxonomy" id="29158"/>
    <lineage>
        <taxon>Eukaryota</taxon>
        <taxon>Metazoa</taxon>
        <taxon>Spiralia</taxon>
        <taxon>Lophotrochozoa</taxon>
        <taxon>Mollusca</taxon>
        <taxon>Bivalvia</taxon>
        <taxon>Autobranchia</taxon>
        <taxon>Pteriomorphia</taxon>
        <taxon>Mytilida</taxon>
        <taxon>Mytiloidea</taxon>
        <taxon>Mytilidae</taxon>
        <taxon>Mytilinae</taxon>
        <taxon>Mytilus</taxon>
    </lineage>
</organism>
<keyword evidence="1" id="KW-0732">Signal</keyword>
<keyword evidence="3" id="KW-1185">Reference proteome</keyword>
<reference evidence="2" key="1">
    <citation type="submission" date="2018-11" db="EMBL/GenBank/DDBJ databases">
        <authorList>
            <person name="Alioto T."/>
            <person name="Alioto T."/>
        </authorList>
    </citation>
    <scope>NUCLEOTIDE SEQUENCE</scope>
</reference>
<accession>A0A8B6DMK9</accession>
<feature type="signal peptide" evidence="1">
    <location>
        <begin position="1"/>
        <end position="26"/>
    </location>
</feature>
<feature type="chain" id="PRO_5032852549" evidence="1">
    <location>
        <begin position="27"/>
        <end position="122"/>
    </location>
</feature>
<dbReference type="OrthoDB" id="6108469at2759"/>
<name>A0A8B6DMK9_MYTGA</name>
<dbReference type="EMBL" id="UYJE01003634">
    <property type="protein sequence ID" value="VDI21054.1"/>
    <property type="molecule type" value="Genomic_DNA"/>
</dbReference>
<protein>
    <submittedName>
        <fullName evidence="2">Uncharacterized protein</fullName>
    </submittedName>
</protein>
<evidence type="ECO:0000256" key="1">
    <source>
        <dbReference type="SAM" id="SignalP"/>
    </source>
</evidence>
<evidence type="ECO:0000313" key="2">
    <source>
        <dbReference type="EMBL" id="VDI21054.1"/>
    </source>
</evidence>